<dbReference type="KEGG" id="kphy:AOZ06_33800"/>
<feature type="region of interest" description="Disordered" evidence="1">
    <location>
        <begin position="186"/>
        <end position="215"/>
    </location>
</feature>
<dbReference type="EMBL" id="CP012752">
    <property type="protein sequence ID" value="ALG11197.1"/>
    <property type="molecule type" value="Genomic_DNA"/>
</dbReference>
<evidence type="ECO:0000313" key="3">
    <source>
        <dbReference type="EMBL" id="ALG11197.1"/>
    </source>
</evidence>
<dbReference type="Gene3D" id="3.40.190.10">
    <property type="entry name" value="Periplasmic binding protein-like II"/>
    <property type="match status" value="1"/>
</dbReference>
<organism evidence="3 4">
    <name type="scientific">Kibdelosporangium phytohabitans</name>
    <dbReference type="NCBI Taxonomy" id="860235"/>
    <lineage>
        <taxon>Bacteria</taxon>
        <taxon>Bacillati</taxon>
        <taxon>Actinomycetota</taxon>
        <taxon>Actinomycetes</taxon>
        <taxon>Pseudonocardiales</taxon>
        <taxon>Pseudonocardiaceae</taxon>
        <taxon>Kibdelosporangium</taxon>
    </lineage>
</organism>
<dbReference type="STRING" id="860235.AOZ06_33800"/>
<dbReference type="Pfam" id="PF03466">
    <property type="entry name" value="LysR_substrate"/>
    <property type="match status" value="1"/>
</dbReference>
<dbReference type="AlphaFoldDB" id="A0A0N9I8U4"/>
<feature type="domain" description="LysR substrate-binding" evidence="2">
    <location>
        <begin position="10"/>
        <end position="89"/>
    </location>
</feature>
<dbReference type="Proteomes" id="UP000063699">
    <property type="component" value="Chromosome"/>
</dbReference>
<evidence type="ECO:0000259" key="2">
    <source>
        <dbReference type="Pfam" id="PF03466"/>
    </source>
</evidence>
<proteinExistence type="predicted"/>
<dbReference type="SUPFAM" id="SSF53850">
    <property type="entry name" value="Periplasmic binding protein-like II"/>
    <property type="match status" value="1"/>
</dbReference>
<evidence type="ECO:0000256" key="1">
    <source>
        <dbReference type="SAM" id="MobiDB-lite"/>
    </source>
</evidence>
<reference evidence="3 4" key="1">
    <citation type="submission" date="2015-07" db="EMBL/GenBank/DDBJ databases">
        <title>Genome sequencing of Kibdelosporangium phytohabitans.</title>
        <authorList>
            <person name="Qin S."/>
            <person name="Xing K."/>
        </authorList>
    </citation>
    <scope>NUCLEOTIDE SEQUENCE [LARGE SCALE GENOMIC DNA]</scope>
    <source>
        <strain evidence="3 4">KLBMP1111</strain>
    </source>
</reference>
<protein>
    <recommendedName>
        <fullName evidence="2">LysR substrate-binding domain-containing protein</fullName>
    </recommendedName>
</protein>
<keyword evidence="4" id="KW-1185">Reference proteome</keyword>
<evidence type="ECO:0000313" key="4">
    <source>
        <dbReference type="Proteomes" id="UP000063699"/>
    </source>
</evidence>
<accession>A0A0N9I8U4</accession>
<gene>
    <name evidence="3" type="ORF">AOZ06_33800</name>
</gene>
<dbReference type="InterPro" id="IPR005119">
    <property type="entry name" value="LysR_subst-bd"/>
</dbReference>
<feature type="compositionally biased region" description="Basic and acidic residues" evidence="1">
    <location>
        <begin position="186"/>
        <end position="198"/>
    </location>
</feature>
<name>A0A0N9I8U4_9PSEU</name>
<sequence length="215" mass="23327">MRQDLSAMSDGVAGTLRIGAIPTTLTVAPLLTSPFCARHPRARVAIESLSEKDVAHRFTEFDLDVGMTYLDGEALGRARAFPLYAEKYLCSYRSRTSWPNGEWPAGRTRPSSRCACCPSRCATAASSTRCSRPWAPWLCRRSRPTPLISHAWLNMFGVPQGMRAVPLQQVRPSSQGHTLVVISDKDGPGSAFKRELADGGKLAGTGAHSYSTSGE</sequence>